<dbReference type="Proteomes" id="UP000280881">
    <property type="component" value="Unassembled WGS sequence"/>
</dbReference>
<comment type="caution">
    <text evidence="8">The sequence shown here is derived from an EMBL/GenBank/DDBJ whole genome shotgun (WGS) entry which is preliminary data.</text>
</comment>
<evidence type="ECO:0000256" key="6">
    <source>
        <dbReference type="ARBA" id="ARBA00031036"/>
    </source>
</evidence>
<feature type="domain" description="Nucleoside phosphorylase" evidence="7">
    <location>
        <begin position="18"/>
        <end position="256"/>
    </location>
</feature>
<protein>
    <recommendedName>
        <fullName evidence="3">purine-nucleoside phosphorylase</fullName>
        <ecNumber evidence="3">2.4.2.1</ecNumber>
    </recommendedName>
    <alternativeName>
        <fullName evidence="6">Inosine-guanosine phosphorylase</fullName>
    </alternativeName>
</protein>
<evidence type="ECO:0000259" key="7">
    <source>
        <dbReference type="Pfam" id="PF01048"/>
    </source>
</evidence>
<organism evidence="8 9">
    <name type="scientific">Thermovibrio guaymasensis</name>
    <dbReference type="NCBI Taxonomy" id="240167"/>
    <lineage>
        <taxon>Bacteria</taxon>
        <taxon>Pseudomonadati</taxon>
        <taxon>Aquificota</taxon>
        <taxon>Aquificia</taxon>
        <taxon>Desulfurobacteriales</taxon>
        <taxon>Desulfurobacteriaceae</taxon>
        <taxon>Thermovibrio</taxon>
    </lineage>
</organism>
<dbReference type="OrthoDB" id="1523230at2"/>
<dbReference type="PANTHER" id="PTHR11904">
    <property type="entry name" value="METHYLTHIOADENOSINE/PURINE NUCLEOSIDE PHOSPHORYLASE"/>
    <property type="match status" value="1"/>
</dbReference>
<dbReference type="InterPro" id="IPR011268">
    <property type="entry name" value="Purine_phosphorylase"/>
</dbReference>
<keyword evidence="4" id="KW-0328">Glycosyltransferase</keyword>
<dbReference type="PANTHER" id="PTHR11904:SF9">
    <property type="entry name" value="PURINE NUCLEOSIDE PHOSPHORYLASE-RELATED"/>
    <property type="match status" value="1"/>
</dbReference>
<evidence type="ECO:0000256" key="1">
    <source>
        <dbReference type="ARBA" id="ARBA00005058"/>
    </source>
</evidence>
<dbReference type="UniPathway" id="UPA00606"/>
<sequence length="260" mass="28569">MTAEEKVKEFFGEEKFDVAVLGGSGIELGKGVAEFPYSEVPGMPKPKVPGHRGVIKLFKVGSKKVLFFEGRFHYYEGRQDWEIRFIPLLCSKLGVELFIPTCSSGAVSRRAAFSEVGVILDHINLTGKNPLVGLIEEFGDRVFVNGKEIYDLEVGELFLKTAIEIGIKAVPVTLAAMLGPNYETFAEIRMLETLGVDCVSMSTVPDSIAAKFFGMKVCGLTIFTNDTLNLKATHTEVLKVAKERGEKLSLLLKEVISSLK</sequence>
<evidence type="ECO:0000313" key="9">
    <source>
        <dbReference type="Proteomes" id="UP000280881"/>
    </source>
</evidence>
<reference evidence="8 9" key="1">
    <citation type="submission" date="2018-10" db="EMBL/GenBank/DDBJ databases">
        <title>Genomic Encyclopedia of Type Strains, Phase IV (KMG-IV): sequencing the most valuable type-strain genomes for metagenomic binning, comparative biology and taxonomic classification.</title>
        <authorList>
            <person name="Goeker M."/>
        </authorList>
    </citation>
    <scope>NUCLEOTIDE SEQUENCE [LARGE SCALE GENOMIC DNA]</scope>
    <source>
        <strain evidence="8 9">DSM 15521</strain>
    </source>
</reference>
<dbReference type="Pfam" id="PF01048">
    <property type="entry name" value="PNP_UDP_1"/>
    <property type="match status" value="1"/>
</dbReference>
<gene>
    <name evidence="8" type="ORF">C7457_0467</name>
</gene>
<dbReference type="EMBL" id="RBIE01000001">
    <property type="protein sequence ID" value="RKQ63593.1"/>
    <property type="molecule type" value="Genomic_DNA"/>
</dbReference>
<dbReference type="RefSeq" id="WP_121169833.1">
    <property type="nucleotide sequence ID" value="NZ_RBIE01000001.1"/>
</dbReference>
<keyword evidence="5" id="KW-0808">Transferase</keyword>
<proteinExistence type="inferred from homology"/>
<evidence type="ECO:0000256" key="4">
    <source>
        <dbReference type="ARBA" id="ARBA00022676"/>
    </source>
</evidence>
<dbReference type="GO" id="GO:0004731">
    <property type="term" value="F:purine-nucleoside phosphorylase activity"/>
    <property type="evidence" value="ECO:0007669"/>
    <property type="project" value="UniProtKB-EC"/>
</dbReference>
<name>A0A420W8E7_9BACT</name>
<comment type="pathway">
    <text evidence="1">Purine metabolism; purine nucleoside salvage.</text>
</comment>
<dbReference type="EC" id="2.4.2.1" evidence="3"/>
<comment type="similarity">
    <text evidence="2">Belongs to the PNP/MTAP phosphorylase family.</text>
</comment>
<dbReference type="GO" id="GO:0009116">
    <property type="term" value="P:nucleoside metabolic process"/>
    <property type="evidence" value="ECO:0007669"/>
    <property type="project" value="InterPro"/>
</dbReference>
<dbReference type="InterPro" id="IPR035994">
    <property type="entry name" value="Nucleoside_phosphorylase_sf"/>
</dbReference>
<dbReference type="Gene3D" id="3.40.50.1580">
    <property type="entry name" value="Nucleoside phosphorylase domain"/>
    <property type="match status" value="1"/>
</dbReference>
<dbReference type="AlphaFoldDB" id="A0A420W8E7"/>
<evidence type="ECO:0000256" key="2">
    <source>
        <dbReference type="ARBA" id="ARBA00006751"/>
    </source>
</evidence>
<evidence type="ECO:0000313" key="8">
    <source>
        <dbReference type="EMBL" id="RKQ63593.1"/>
    </source>
</evidence>
<evidence type="ECO:0000256" key="5">
    <source>
        <dbReference type="ARBA" id="ARBA00022679"/>
    </source>
</evidence>
<dbReference type="GO" id="GO:0005737">
    <property type="term" value="C:cytoplasm"/>
    <property type="evidence" value="ECO:0007669"/>
    <property type="project" value="TreeGrafter"/>
</dbReference>
<keyword evidence="9" id="KW-1185">Reference proteome</keyword>
<evidence type="ECO:0000256" key="3">
    <source>
        <dbReference type="ARBA" id="ARBA00011886"/>
    </source>
</evidence>
<accession>A0A420W8E7</accession>
<dbReference type="SUPFAM" id="SSF53167">
    <property type="entry name" value="Purine and uridine phosphorylases"/>
    <property type="match status" value="1"/>
</dbReference>
<dbReference type="InterPro" id="IPR000845">
    <property type="entry name" value="Nucleoside_phosphorylase_d"/>
</dbReference>
<dbReference type="CDD" id="cd09009">
    <property type="entry name" value="PNP-EcPNPII_like"/>
    <property type="match status" value="1"/>
</dbReference>